<comment type="pathway">
    <text evidence="6">Protein modification; protein lipoylation via endogenous pathway; protein N(6)-(lipoyl)lysine from octanoyl-[acyl-carrier-protein]: step 2/2.</text>
</comment>
<evidence type="ECO:0000256" key="4">
    <source>
        <dbReference type="ARBA" id="ARBA00023004"/>
    </source>
</evidence>
<dbReference type="AlphaFoldDB" id="A0A915D455"/>
<dbReference type="GO" id="GO:0046872">
    <property type="term" value="F:metal ion binding"/>
    <property type="evidence" value="ECO:0007669"/>
    <property type="project" value="UniProtKB-KW"/>
</dbReference>
<dbReference type="SUPFAM" id="SSF52540">
    <property type="entry name" value="P-loop containing nucleoside triphosphate hydrolases"/>
    <property type="match status" value="1"/>
</dbReference>
<dbReference type="GO" id="GO:0005739">
    <property type="term" value="C:mitochondrion"/>
    <property type="evidence" value="ECO:0007669"/>
    <property type="project" value="UniProtKB-SubCell"/>
</dbReference>
<dbReference type="Proteomes" id="UP000887574">
    <property type="component" value="Unplaced"/>
</dbReference>
<evidence type="ECO:0000259" key="8">
    <source>
        <dbReference type="PROSITE" id="PS51918"/>
    </source>
</evidence>
<dbReference type="InterPro" id="IPR001650">
    <property type="entry name" value="Helicase_C-like"/>
</dbReference>
<feature type="binding site" evidence="6">
    <location>
        <position position="585"/>
    </location>
    <ligand>
        <name>[4Fe-4S] cluster</name>
        <dbReference type="ChEBI" id="CHEBI:49883"/>
        <label>1</label>
    </ligand>
</feature>
<dbReference type="SFLD" id="SFLDS00029">
    <property type="entry name" value="Radical_SAM"/>
    <property type="match status" value="1"/>
</dbReference>
<evidence type="ECO:0000256" key="3">
    <source>
        <dbReference type="ARBA" id="ARBA00022723"/>
    </source>
</evidence>
<dbReference type="GO" id="GO:0009249">
    <property type="term" value="P:protein lipoylation"/>
    <property type="evidence" value="ECO:0007669"/>
    <property type="project" value="UniProtKB-UniRule"/>
</dbReference>
<proteinExistence type="inferred from homology"/>
<evidence type="ECO:0000256" key="1">
    <source>
        <dbReference type="ARBA" id="ARBA00022485"/>
    </source>
</evidence>
<dbReference type="PROSITE" id="PS51194">
    <property type="entry name" value="HELICASE_CTER"/>
    <property type="match status" value="1"/>
</dbReference>
<keyword evidence="4 6" id="KW-0408">Iron</keyword>
<dbReference type="PROSITE" id="PS51918">
    <property type="entry name" value="RADICAL_SAM"/>
    <property type="match status" value="1"/>
</dbReference>
<feature type="binding site" evidence="6">
    <location>
        <position position="389"/>
    </location>
    <ligand>
        <name>[4Fe-4S] cluster</name>
        <dbReference type="ChEBI" id="CHEBI:49883"/>
        <label>2</label>
        <note>4Fe-4S-S-AdoMet</note>
    </ligand>
</feature>
<dbReference type="InterPro" id="IPR003698">
    <property type="entry name" value="Lipoyl_synth"/>
</dbReference>
<keyword evidence="6" id="KW-0808">Transferase</keyword>
<feature type="binding site" evidence="6">
    <location>
        <position position="396"/>
    </location>
    <ligand>
        <name>[4Fe-4S] cluster</name>
        <dbReference type="ChEBI" id="CHEBI:49883"/>
        <label>2</label>
        <note>4Fe-4S-S-AdoMet</note>
    </ligand>
</feature>
<dbReference type="InterPro" id="IPR007197">
    <property type="entry name" value="rSAM"/>
</dbReference>
<evidence type="ECO:0000259" key="7">
    <source>
        <dbReference type="PROSITE" id="PS51194"/>
    </source>
</evidence>
<dbReference type="Gene3D" id="3.40.50.300">
    <property type="entry name" value="P-loop containing nucleotide triphosphate hydrolases"/>
    <property type="match status" value="1"/>
</dbReference>
<dbReference type="CDD" id="cd18787">
    <property type="entry name" value="SF2_C_DEAD"/>
    <property type="match status" value="1"/>
</dbReference>
<accession>A0A915D455</accession>
<feature type="domain" description="Radical SAM core" evidence="8">
    <location>
        <begin position="374"/>
        <end position="574"/>
    </location>
</feature>
<feature type="binding site" evidence="6">
    <location>
        <position position="393"/>
    </location>
    <ligand>
        <name>[4Fe-4S] cluster</name>
        <dbReference type="ChEBI" id="CHEBI:49883"/>
        <label>2</label>
        <note>4Fe-4S-S-AdoMet</note>
    </ligand>
</feature>
<keyword evidence="3 6" id="KW-0479">Metal-binding</keyword>
<comment type="caution">
    <text evidence="6">Lacks conserved residue(s) required for the propagation of feature annotation.</text>
</comment>
<dbReference type="SUPFAM" id="SSF102114">
    <property type="entry name" value="Radical SAM enzymes"/>
    <property type="match status" value="1"/>
</dbReference>
<dbReference type="PANTHER" id="PTHR10949:SF0">
    <property type="entry name" value="LIPOYL SYNTHASE, MITOCHONDRIAL"/>
    <property type="match status" value="1"/>
</dbReference>
<comment type="catalytic activity">
    <reaction evidence="6">
        <text>[[Fe-S] cluster scaffold protein carrying a second [4Fe-4S](2+) cluster] + N(6)-octanoyl-L-lysyl-[protein] + 2 oxidized [2Fe-2S]-[ferredoxin] + 2 S-adenosyl-L-methionine + 4 H(+) = [[Fe-S] cluster scaffold protein] + N(6)-[(R)-dihydrolipoyl]-L-lysyl-[protein] + 4 Fe(3+) + 2 hydrogen sulfide + 2 5'-deoxyadenosine + 2 L-methionine + 2 reduced [2Fe-2S]-[ferredoxin]</text>
        <dbReference type="Rhea" id="RHEA:16585"/>
        <dbReference type="Rhea" id="RHEA-COMP:9928"/>
        <dbReference type="Rhea" id="RHEA-COMP:10000"/>
        <dbReference type="Rhea" id="RHEA-COMP:10001"/>
        <dbReference type="Rhea" id="RHEA-COMP:10475"/>
        <dbReference type="Rhea" id="RHEA-COMP:14568"/>
        <dbReference type="Rhea" id="RHEA-COMP:14569"/>
        <dbReference type="ChEBI" id="CHEBI:15378"/>
        <dbReference type="ChEBI" id="CHEBI:17319"/>
        <dbReference type="ChEBI" id="CHEBI:29034"/>
        <dbReference type="ChEBI" id="CHEBI:29919"/>
        <dbReference type="ChEBI" id="CHEBI:33722"/>
        <dbReference type="ChEBI" id="CHEBI:33737"/>
        <dbReference type="ChEBI" id="CHEBI:33738"/>
        <dbReference type="ChEBI" id="CHEBI:57844"/>
        <dbReference type="ChEBI" id="CHEBI:59789"/>
        <dbReference type="ChEBI" id="CHEBI:78809"/>
        <dbReference type="ChEBI" id="CHEBI:83100"/>
        <dbReference type="EC" id="2.8.1.8"/>
    </reaction>
</comment>
<comment type="similarity">
    <text evidence="6">Belongs to the radical SAM superfamily. Lipoyl synthase family.</text>
</comment>
<dbReference type="Gene3D" id="3.20.20.70">
    <property type="entry name" value="Aldolase class I"/>
    <property type="match status" value="1"/>
</dbReference>
<dbReference type="GO" id="GO:0016992">
    <property type="term" value="F:lipoate synthase activity"/>
    <property type="evidence" value="ECO:0007669"/>
    <property type="project" value="UniProtKB-UniRule"/>
</dbReference>
<dbReference type="InterPro" id="IPR058240">
    <property type="entry name" value="rSAM_sf"/>
</dbReference>
<dbReference type="Pfam" id="PF00271">
    <property type="entry name" value="Helicase_C"/>
    <property type="match status" value="1"/>
</dbReference>
<feature type="domain" description="Helicase C-terminal" evidence="7">
    <location>
        <begin position="1"/>
        <end position="100"/>
    </location>
</feature>
<comment type="function">
    <text evidence="6">Catalyzes the radical-mediated insertion of two sulfur atoms into the C-6 and C-8 positions of the octanoyl moiety bound to the lipoyl domains of lipoate-dependent enzymes, thereby converting the octanoylated domains into lipoylated derivatives.</text>
</comment>
<dbReference type="GO" id="GO:0051539">
    <property type="term" value="F:4 iron, 4 sulfur cluster binding"/>
    <property type="evidence" value="ECO:0007669"/>
    <property type="project" value="UniProtKB-UniRule"/>
</dbReference>
<keyword evidence="2 6" id="KW-0949">S-adenosyl-L-methionine</keyword>
<evidence type="ECO:0000313" key="10">
    <source>
        <dbReference type="WBParaSite" id="jg15655"/>
    </source>
</evidence>
<comment type="subcellular location">
    <subcellularLocation>
        <location evidence="6">Mitochondrion</location>
    </subcellularLocation>
</comment>
<keyword evidence="5 6" id="KW-0411">Iron-sulfur</keyword>
<organism evidence="9 10">
    <name type="scientific">Ditylenchus dipsaci</name>
    <dbReference type="NCBI Taxonomy" id="166011"/>
    <lineage>
        <taxon>Eukaryota</taxon>
        <taxon>Metazoa</taxon>
        <taxon>Ecdysozoa</taxon>
        <taxon>Nematoda</taxon>
        <taxon>Chromadorea</taxon>
        <taxon>Rhabditida</taxon>
        <taxon>Tylenchina</taxon>
        <taxon>Tylenchomorpha</taxon>
        <taxon>Sphaerularioidea</taxon>
        <taxon>Anguinidae</taxon>
        <taxon>Anguininae</taxon>
        <taxon>Ditylenchus</taxon>
    </lineage>
</organism>
<evidence type="ECO:0000256" key="2">
    <source>
        <dbReference type="ARBA" id="ARBA00022691"/>
    </source>
</evidence>
<dbReference type="SMART" id="SM00490">
    <property type="entry name" value="HELICc"/>
    <property type="match status" value="1"/>
</dbReference>
<dbReference type="InterPro" id="IPR027417">
    <property type="entry name" value="P-loop_NTPase"/>
</dbReference>
<dbReference type="EC" id="2.8.1.8" evidence="6"/>
<keyword evidence="6" id="KW-0496">Mitochondrion</keyword>
<keyword evidence="1 6" id="KW-0004">4Fe-4S</keyword>
<dbReference type="Pfam" id="PF04055">
    <property type="entry name" value="Radical_SAM"/>
    <property type="match status" value="1"/>
</dbReference>
<evidence type="ECO:0000256" key="5">
    <source>
        <dbReference type="ARBA" id="ARBA00023014"/>
    </source>
</evidence>
<protein>
    <recommendedName>
        <fullName evidence="6">Lipoyl synthase, mitochondrial</fullName>
        <ecNumber evidence="6">2.8.1.8</ecNumber>
    </recommendedName>
    <alternativeName>
        <fullName evidence="6">Lipoate synthase</fullName>
        <shortName evidence="6">LS</shortName>
        <shortName evidence="6">Lip-syn</shortName>
    </alternativeName>
    <alternativeName>
        <fullName evidence="6">Lipoic acid synthase</fullName>
    </alternativeName>
</protein>
<reference evidence="10" key="1">
    <citation type="submission" date="2022-11" db="UniProtKB">
        <authorList>
            <consortium name="WormBaseParasite"/>
        </authorList>
    </citation>
    <scope>IDENTIFICATION</scope>
</reference>
<name>A0A915D455_9BILA</name>
<sequence>MLQHERNEQISSFRASVSVMVATDVAARGLDIPEIRNVVNFDVARDLDTHVHRVGRTGRAGQKGFAHTLVTESDKEFCGHLVKNLESMGQQVPADLMSLALKSTWFKRQHDQQQVMGCGSSSVSGVNKQRLGLGYKPKARPGFGETSATVPHSSFFTSQSSGPSVSKVLEKAKSNRLTFSVTHYITECPGGYDTSKTLVVGRISFVNSGNDSGDLSKGQMMRSALKNTFQNTFQKSTTNEWEVTRQAASDPTPEWKKQLEQRVASINQTIQLHEGLKEKLKHRMTKNRQEDLRAMLNARLFSRGHSLQNFTHMLSSRPPLLPDDGLDLGHFINESVQLESAPLKTRDGRLRLPTCNRLRRSQMSKHWGVLGGDQGSPSTATIMLMGDTCTRGCRFCSVKTSKNPPKLDENEPINTAKAIASWGVDYIVLTSVDRDDISDGGASHIAETVKALKKECPHVLVECLVPDFSGRVASIEVVAQSGLQVFAHNLETVRRLTPEVRDPRAKYDQSLNVLKCAKQLVPNLVTKSSLISRVEALTLGQYMQPTKRHMAVREFVKPEVFDYWKKRGDEMGFLYTASGPLVRSSYKAGEFYLKNIVNSRQQGHDKLVEVN</sequence>
<dbReference type="HAMAP" id="MF_00206">
    <property type="entry name" value="Lipoyl_synth"/>
    <property type="match status" value="1"/>
</dbReference>
<evidence type="ECO:0000256" key="6">
    <source>
        <dbReference type="HAMAP-Rule" id="MF_03123"/>
    </source>
</evidence>
<dbReference type="InterPro" id="IPR013785">
    <property type="entry name" value="Aldolase_TIM"/>
</dbReference>
<dbReference type="WBParaSite" id="jg15655">
    <property type="protein sequence ID" value="jg15655"/>
    <property type="gene ID" value="jg15655"/>
</dbReference>
<keyword evidence="9" id="KW-1185">Reference proteome</keyword>
<dbReference type="PANTHER" id="PTHR10949">
    <property type="entry name" value="LIPOYL SYNTHASE"/>
    <property type="match status" value="1"/>
</dbReference>
<evidence type="ECO:0000313" key="9">
    <source>
        <dbReference type="Proteomes" id="UP000887574"/>
    </source>
</evidence>
<comment type="cofactor">
    <cofactor evidence="6">
        <name>[4Fe-4S] cluster</name>
        <dbReference type="ChEBI" id="CHEBI:49883"/>
    </cofactor>
    <text evidence="6">Binds 2 [4Fe-4S] clusters per subunit. One cluster is coordinated with 3 cysteines and an exchangeable S-adenosyl-L-methionine.</text>
</comment>